<feature type="transmembrane region" description="Helical" evidence="4">
    <location>
        <begin position="321"/>
        <end position="344"/>
    </location>
</feature>
<evidence type="ECO:0008006" key="7">
    <source>
        <dbReference type="Google" id="ProtNLM"/>
    </source>
</evidence>
<evidence type="ECO:0000256" key="1">
    <source>
        <dbReference type="ARBA" id="ARBA00022692"/>
    </source>
</evidence>
<protein>
    <recommendedName>
        <fullName evidence="7">Major facilitator superfamily (MFS) profile domain-containing protein</fullName>
    </recommendedName>
</protein>
<dbReference type="InterPro" id="IPR011701">
    <property type="entry name" value="MFS"/>
</dbReference>
<proteinExistence type="predicted"/>
<dbReference type="Proteomes" id="UP000270661">
    <property type="component" value="Unassembled WGS sequence"/>
</dbReference>
<sequence length="427" mass="45750">MEELAMKHSRFFGKTVLACTFILAMIGWGIGFYGPPIYMQSVMERTGWPIAQVSTAVTLHFLSGTIVIANLPRLYARFGIPAITVLGSIFLGIGVNIWAQANQLWVLYAGAMCSGIGWVTLGAAAVNTLIAPWYNKERPQALGKAYNGASMGGVVFSPLWVWLIEGFGFATAALVISLAALLLIGIFAFLVFNKTPQGLGQHPDNAEQTEPVPPATSATPWTVMQTLEVADFRSLAAGMSLGLFAQIGLIAHLYSILVGRMGAHDASFAMGLATASAMGGRYIAARLMIQGINRRLLACQGYAIQLLGTLMLLGLDLHPTVAWMAVVLIGSGIGNATSLPPLIAQTEFSREHTARVIALMVAISQATYAFAPAFFGLVRTAFSHPNHAIAAVVTAAVIVQVLAILSFYRGVSARPFRIRPIEHRHQR</sequence>
<keyword evidence="6" id="KW-1185">Reference proteome</keyword>
<keyword evidence="2 4" id="KW-1133">Transmembrane helix</keyword>
<evidence type="ECO:0000256" key="3">
    <source>
        <dbReference type="ARBA" id="ARBA00023136"/>
    </source>
</evidence>
<feature type="transmembrane region" description="Helical" evidence="4">
    <location>
        <begin position="356"/>
        <end position="375"/>
    </location>
</feature>
<feature type="transmembrane region" description="Helical" evidence="4">
    <location>
        <begin position="169"/>
        <end position="192"/>
    </location>
</feature>
<feature type="transmembrane region" description="Helical" evidence="4">
    <location>
        <begin position="296"/>
        <end position="315"/>
    </location>
</feature>
<reference evidence="5 6" key="1">
    <citation type="submission" date="2018-08" db="EMBL/GenBank/DDBJ databases">
        <title>Recombination of ecologically and evolutionarily significant loci maintains genetic cohesion in the Pseudomonas syringae species complex.</title>
        <authorList>
            <person name="Dillon M."/>
            <person name="Thakur S."/>
            <person name="Almeida R.N.D."/>
            <person name="Weir B.S."/>
            <person name="Guttman D.S."/>
        </authorList>
    </citation>
    <scope>NUCLEOTIDE SEQUENCE [LARGE SCALE GENOMIC DNA]</scope>
    <source>
        <strain evidence="5 6">NCPPB2445</strain>
    </source>
</reference>
<evidence type="ECO:0000313" key="6">
    <source>
        <dbReference type="Proteomes" id="UP000270661"/>
    </source>
</evidence>
<feature type="transmembrane region" description="Helical" evidence="4">
    <location>
        <begin position="145"/>
        <end position="163"/>
    </location>
</feature>
<dbReference type="EMBL" id="RBOJ01000047">
    <property type="protein sequence ID" value="RMM52432.1"/>
    <property type="molecule type" value="Genomic_DNA"/>
</dbReference>
<evidence type="ECO:0000256" key="4">
    <source>
        <dbReference type="SAM" id="Phobius"/>
    </source>
</evidence>
<comment type="caution">
    <text evidence="5">The sequence shown here is derived from an EMBL/GenBank/DDBJ whole genome shotgun (WGS) entry which is preliminary data.</text>
</comment>
<organism evidence="5 6">
    <name type="scientific">Pseudomonas corrugata</name>
    <dbReference type="NCBI Taxonomy" id="47879"/>
    <lineage>
        <taxon>Bacteria</taxon>
        <taxon>Pseudomonadati</taxon>
        <taxon>Pseudomonadota</taxon>
        <taxon>Gammaproteobacteria</taxon>
        <taxon>Pseudomonadales</taxon>
        <taxon>Pseudomonadaceae</taxon>
        <taxon>Pseudomonas</taxon>
    </lineage>
</organism>
<dbReference type="Pfam" id="PF07690">
    <property type="entry name" value="MFS_1"/>
    <property type="match status" value="1"/>
</dbReference>
<feature type="transmembrane region" description="Helical" evidence="4">
    <location>
        <begin position="266"/>
        <end position="284"/>
    </location>
</feature>
<dbReference type="SUPFAM" id="SSF103473">
    <property type="entry name" value="MFS general substrate transporter"/>
    <property type="match status" value="1"/>
</dbReference>
<keyword evidence="1 4" id="KW-0812">Transmembrane</keyword>
<dbReference type="PANTHER" id="PTHR11360:SF290">
    <property type="entry name" value="MONOCARBOXYLATE MFS PERMEASE"/>
    <property type="match status" value="1"/>
</dbReference>
<feature type="transmembrane region" description="Helical" evidence="4">
    <location>
        <begin position="50"/>
        <end position="71"/>
    </location>
</feature>
<name>A0A3M3ET87_9PSED</name>
<dbReference type="STRING" id="47879.AXG94_26425"/>
<evidence type="ECO:0000313" key="5">
    <source>
        <dbReference type="EMBL" id="RMM52432.1"/>
    </source>
</evidence>
<feature type="transmembrane region" description="Helical" evidence="4">
    <location>
        <begin position="105"/>
        <end position="133"/>
    </location>
</feature>
<feature type="transmembrane region" description="Helical" evidence="4">
    <location>
        <begin position="387"/>
        <end position="408"/>
    </location>
</feature>
<dbReference type="InterPro" id="IPR050327">
    <property type="entry name" value="Proton-linked_MCT"/>
</dbReference>
<keyword evidence="3 4" id="KW-0472">Membrane</keyword>
<feature type="transmembrane region" description="Helical" evidence="4">
    <location>
        <begin position="78"/>
        <end position="99"/>
    </location>
</feature>
<dbReference type="InterPro" id="IPR036259">
    <property type="entry name" value="MFS_trans_sf"/>
</dbReference>
<feature type="transmembrane region" description="Helical" evidence="4">
    <location>
        <begin position="234"/>
        <end position="254"/>
    </location>
</feature>
<gene>
    <name evidence="5" type="ORF">ALQ77_03665</name>
</gene>
<dbReference type="Gene3D" id="1.20.1250.20">
    <property type="entry name" value="MFS general substrate transporter like domains"/>
    <property type="match status" value="1"/>
</dbReference>
<feature type="transmembrane region" description="Helical" evidence="4">
    <location>
        <begin position="12"/>
        <end position="30"/>
    </location>
</feature>
<evidence type="ECO:0000256" key="2">
    <source>
        <dbReference type="ARBA" id="ARBA00022989"/>
    </source>
</evidence>
<accession>A0A3M3ET87</accession>
<dbReference type="GO" id="GO:0022857">
    <property type="term" value="F:transmembrane transporter activity"/>
    <property type="evidence" value="ECO:0007669"/>
    <property type="project" value="InterPro"/>
</dbReference>
<dbReference type="PANTHER" id="PTHR11360">
    <property type="entry name" value="MONOCARBOXYLATE TRANSPORTER"/>
    <property type="match status" value="1"/>
</dbReference>
<dbReference type="AlphaFoldDB" id="A0A3M3ET87"/>